<name>A0A2P8Q154_9ACTN</name>
<gene>
    <name evidence="1" type="ORF">C6Y14_28775</name>
</gene>
<accession>A0A2P8Q154</accession>
<dbReference type="Proteomes" id="UP000240429">
    <property type="component" value="Unassembled WGS sequence"/>
</dbReference>
<evidence type="ECO:0008006" key="3">
    <source>
        <dbReference type="Google" id="ProtNLM"/>
    </source>
</evidence>
<sequence length="262" mass="30252">MEDLITSHAPSDSVRARLSLDEGWTRSWSTTWRLDGDEVVWPVRDLAMAPVLLSQPVRHFTWRARQRHRPGLQFLVSTGRHHGFESLEEARLLLTLDFLRVQEVLPQPFRLRFAHSDGHREHTPDFLAVMEDGSRWLFDVRTNPMISKLADLLKFSAAAEVAFSCHWRYTVVTGWRQYVWSVLDALSAQRRRLDDPLGIQTELLNAAVVKSRTFGELVRRTSLPAVARAHALHLVWHRRLGVNMNSPLIDDSPIWPTEESKK</sequence>
<keyword evidence="2" id="KW-1185">Reference proteome</keyword>
<protein>
    <recommendedName>
        <fullName evidence="3">TnsA-like heteromeric transposase endonuclease subunit</fullName>
    </recommendedName>
</protein>
<organism evidence="1 2">
    <name type="scientific">Streptomyces dioscori</name>
    <dbReference type="NCBI Taxonomy" id="2109333"/>
    <lineage>
        <taxon>Bacteria</taxon>
        <taxon>Bacillati</taxon>
        <taxon>Actinomycetota</taxon>
        <taxon>Actinomycetes</taxon>
        <taxon>Kitasatosporales</taxon>
        <taxon>Streptomycetaceae</taxon>
        <taxon>Streptomyces</taxon>
        <taxon>Streptomyces aurantiacus group</taxon>
    </lineage>
</organism>
<dbReference type="AlphaFoldDB" id="A0A2P8Q154"/>
<dbReference type="OrthoDB" id="3403133at2"/>
<dbReference type="EMBL" id="PYBJ01000022">
    <property type="protein sequence ID" value="PSM39992.1"/>
    <property type="molecule type" value="Genomic_DNA"/>
</dbReference>
<reference evidence="1 2" key="1">
    <citation type="submission" date="2018-03" db="EMBL/GenBank/DDBJ databases">
        <title>Streptomyces dioscori sp. nov., a novel endophytic actinobacterium isolated from bulbil of Dioscorea bulbifera L.</title>
        <authorList>
            <person name="Zhikuan W."/>
        </authorList>
    </citation>
    <scope>NUCLEOTIDE SEQUENCE [LARGE SCALE GENOMIC DNA]</scope>
    <source>
        <strain evidence="1 2">A217</strain>
    </source>
</reference>
<comment type="caution">
    <text evidence="1">The sequence shown here is derived from an EMBL/GenBank/DDBJ whole genome shotgun (WGS) entry which is preliminary data.</text>
</comment>
<evidence type="ECO:0000313" key="1">
    <source>
        <dbReference type="EMBL" id="PSM39992.1"/>
    </source>
</evidence>
<evidence type="ECO:0000313" key="2">
    <source>
        <dbReference type="Proteomes" id="UP000240429"/>
    </source>
</evidence>
<proteinExistence type="predicted"/>